<feature type="region of interest" description="Disordered" evidence="1">
    <location>
        <begin position="1"/>
        <end position="90"/>
    </location>
</feature>
<accession>A0A9D3YT52</accession>
<name>A0A9D3YT52_DREPO</name>
<protein>
    <submittedName>
        <fullName evidence="2">Uncharacterized protein</fullName>
    </submittedName>
</protein>
<feature type="compositionally biased region" description="Basic and acidic residues" evidence="1">
    <location>
        <begin position="8"/>
        <end position="46"/>
    </location>
</feature>
<sequence>MSQRMQKRVSDGGGERKRLGGREAEKEDVTEGAKKTRRRAWSEDNKATAWSEENKAAVILRRQQGGGVERRKQGGGHGAKKGGTHGEKTA</sequence>
<comment type="caution">
    <text evidence="2">The sequence shown here is derived from an EMBL/GenBank/DDBJ whole genome shotgun (WGS) entry which is preliminary data.</text>
</comment>
<proteinExistence type="predicted"/>
<evidence type="ECO:0000313" key="3">
    <source>
        <dbReference type="Proteomes" id="UP000828390"/>
    </source>
</evidence>
<dbReference type="AlphaFoldDB" id="A0A9D3YT52"/>
<keyword evidence="3" id="KW-1185">Reference proteome</keyword>
<evidence type="ECO:0000256" key="1">
    <source>
        <dbReference type="SAM" id="MobiDB-lite"/>
    </source>
</evidence>
<dbReference type="EMBL" id="JAIWYP010000015">
    <property type="protein sequence ID" value="KAH3705576.1"/>
    <property type="molecule type" value="Genomic_DNA"/>
</dbReference>
<gene>
    <name evidence="2" type="ORF">DPMN_080653</name>
</gene>
<evidence type="ECO:0000313" key="2">
    <source>
        <dbReference type="EMBL" id="KAH3705576.1"/>
    </source>
</evidence>
<dbReference type="Proteomes" id="UP000828390">
    <property type="component" value="Unassembled WGS sequence"/>
</dbReference>
<reference evidence="2" key="2">
    <citation type="submission" date="2020-11" db="EMBL/GenBank/DDBJ databases">
        <authorList>
            <person name="McCartney M.A."/>
            <person name="Auch B."/>
            <person name="Kono T."/>
            <person name="Mallez S."/>
            <person name="Becker A."/>
            <person name="Gohl D.M."/>
            <person name="Silverstein K.A.T."/>
            <person name="Koren S."/>
            <person name="Bechman K.B."/>
            <person name="Herman A."/>
            <person name="Abrahante J.E."/>
            <person name="Garbe J."/>
        </authorList>
    </citation>
    <scope>NUCLEOTIDE SEQUENCE</scope>
    <source>
        <strain evidence="2">Duluth1</strain>
        <tissue evidence="2">Whole animal</tissue>
    </source>
</reference>
<reference evidence="2" key="1">
    <citation type="journal article" date="2019" name="bioRxiv">
        <title>The Genome of the Zebra Mussel, Dreissena polymorpha: A Resource for Invasive Species Research.</title>
        <authorList>
            <person name="McCartney M.A."/>
            <person name="Auch B."/>
            <person name="Kono T."/>
            <person name="Mallez S."/>
            <person name="Zhang Y."/>
            <person name="Obille A."/>
            <person name="Becker A."/>
            <person name="Abrahante J.E."/>
            <person name="Garbe J."/>
            <person name="Badalamenti J.P."/>
            <person name="Herman A."/>
            <person name="Mangelson H."/>
            <person name="Liachko I."/>
            <person name="Sullivan S."/>
            <person name="Sone E.D."/>
            <person name="Koren S."/>
            <person name="Silverstein K.A.T."/>
            <person name="Beckman K.B."/>
            <person name="Gohl D.M."/>
        </authorList>
    </citation>
    <scope>NUCLEOTIDE SEQUENCE</scope>
    <source>
        <strain evidence="2">Duluth1</strain>
        <tissue evidence="2">Whole animal</tissue>
    </source>
</reference>
<organism evidence="2 3">
    <name type="scientific">Dreissena polymorpha</name>
    <name type="common">Zebra mussel</name>
    <name type="synonym">Mytilus polymorpha</name>
    <dbReference type="NCBI Taxonomy" id="45954"/>
    <lineage>
        <taxon>Eukaryota</taxon>
        <taxon>Metazoa</taxon>
        <taxon>Spiralia</taxon>
        <taxon>Lophotrochozoa</taxon>
        <taxon>Mollusca</taxon>
        <taxon>Bivalvia</taxon>
        <taxon>Autobranchia</taxon>
        <taxon>Heteroconchia</taxon>
        <taxon>Euheterodonta</taxon>
        <taxon>Imparidentia</taxon>
        <taxon>Neoheterodontei</taxon>
        <taxon>Myida</taxon>
        <taxon>Dreissenoidea</taxon>
        <taxon>Dreissenidae</taxon>
        <taxon>Dreissena</taxon>
    </lineage>
</organism>